<dbReference type="InterPro" id="IPR030934">
    <property type="entry name" value="Intein_C"/>
</dbReference>
<keyword evidence="1" id="KW-0068">Autocatalytic cleavage</keyword>
<dbReference type="PROSITE" id="PS50818">
    <property type="entry name" value="INTEIN_C_TER"/>
    <property type="match status" value="1"/>
</dbReference>
<gene>
    <name evidence="5" type="primary">6</name>
    <name evidence="5" type="ORF">SEA_TYDOLLA_6</name>
</gene>
<feature type="domain" description="Hint" evidence="3">
    <location>
        <begin position="489"/>
        <end position="534"/>
    </location>
</feature>
<evidence type="ECO:0000313" key="5">
    <source>
        <dbReference type="EMBL" id="AXH68216.1"/>
    </source>
</evidence>
<dbReference type="CDD" id="cd00081">
    <property type="entry name" value="Hint"/>
    <property type="match status" value="1"/>
</dbReference>
<accession>A0A345MCJ5</accession>
<dbReference type="SUPFAM" id="SSF51294">
    <property type="entry name" value="Hedgehog/intein (Hint) domain"/>
    <property type="match status" value="1"/>
</dbReference>
<dbReference type="InterPro" id="IPR006141">
    <property type="entry name" value="Intein_N"/>
</dbReference>
<evidence type="ECO:0000259" key="4">
    <source>
        <dbReference type="SMART" id="SM00306"/>
    </source>
</evidence>
<dbReference type="PRINTS" id="PR00379">
    <property type="entry name" value="INTEIN"/>
</dbReference>
<dbReference type="NCBIfam" id="TIGR01443">
    <property type="entry name" value="intein_Cterm"/>
    <property type="match status" value="1"/>
</dbReference>
<dbReference type="SMART" id="SM00306">
    <property type="entry name" value="HintN"/>
    <property type="match status" value="1"/>
</dbReference>
<dbReference type="SMART" id="SM00305">
    <property type="entry name" value="HintC"/>
    <property type="match status" value="1"/>
</dbReference>
<dbReference type="EMBL" id="MH576977">
    <property type="protein sequence ID" value="AXH68216.1"/>
    <property type="molecule type" value="Genomic_DNA"/>
</dbReference>
<dbReference type="InterPro" id="IPR036844">
    <property type="entry name" value="Hint_dom_sf"/>
</dbReference>
<name>A0A345MCJ5_9CAUD</name>
<dbReference type="InterPro" id="IPR006142">
    <property type="entry name" value="INTEIN"/>
</dbReference>
<dbReference type="InterPro" id="IPR003587">
    <property type="entry name" value="Hint_dom_N"/>
</dbReference>
<proteinExistence type="predicted"/>
<evidence type="ECO:0000259" key="3">
    <source>
        <dbReference type="SMART" id="SM00305"/>
    </source>
</evidence>
<organism evidence="5 6">
    <name type="scientific">Mycobacterium phage Tydolla</name>
    <dbReference type="NCBI Taxonomy" id="2283262"/>
    <lineage>
        <taxon>Viruses</taxon>
        <taxon>Duplodnaviria</taxon>
        <taxon>Heunggongvirae</taxon>
        <taxon>Uroviricota</taxon>
        <taxon>Caudoviricetes</taxon>
        <taxon>Bclasvirinae</taxon>
        <taxon>Pipefishvirus</taxon>
        <taxon>Pipefishvirus athena</taxon>
    </lineage>
</organism>
<reference evidence="5 6" key="1">
    <citation type="submission" date="2018-07" db="EMBL/GenBank/DDBJ databases">
        <authorList>
            <person name="Connors B.J."/>
            <person name="Brown B.K."/>
            <person name="Maher T."/>
            <person name="Clarke K."/>
            <person name="Robinson M."/>
            <person name="Levine L."/>
            <person name="Dantico L."/>
            <person name="Garlena R.A."/>
            <person name="Russell D.A."/>
            <person name="Pope W.H."/>
            <person name="Jacobs-Se D."/>
            <person name="Hatfull G.F."/>
        </authorList>
    </citation>
    <scope>NUCLEOTIDE SEQUENCE [LARGE SCALE GENOMIC DNA]</scope>
</reference>
<evidence type="ECO:0000313" key="6">
    <source>
        <dbReference type="Proteomes" id="UP000260127"/>
    </source>
</evidence>
<protein>
    <submittedName>
        <fullName evidence="5">Terminase</fullName>
    </submittedName>
</protein>
<sequence length="846" mass="92115">MVPEGQMTTPFDVPENRRRKVGFRDDEKPIFEPTWDDDGMFSSAKAARIYEAARSWPADQKAAAIRYIEAAKNRAQIRKRYANAAELATAVDPEFVITPALRIISDAIEDVLRYPRCNLLVTMPPQEGKSTMCAVWTPIRALQLNPNRRIILATYGDSLADQHSTTARDLIMRYGTGVTDALTGLAVEDKLGLKINPKQAKVSSWRIDGAIGGMVAAGLGSAITGKSADLFIIDDPFKNMIEADSARHREKVNEWFASVASTRLSPEASMILIQCMTGDTPVLRPDGTETPLADIRPGDEIATYENGTLTRANVVNWASQGYDSIRTITMMDGTTVRANDRHPFLTVGEDGTERWVRVRDLKPGIRLRAVPGSARRAAPTDATCRCRARGCVCPITTKPAGPPDSSLSRRISGGIDTFGTGTESRSKTIAGSLWSRAVSAERAANPRVNSIVLHTGRGSSASITATTPAECAGCSAMTATSSSGEHGPLNDFVAVPIISIEPAGRAEVFDIQVERTENFIANGLVSHNTRWHPEDLSGTIIAGEKLLDAEDRTWRHINVPAVSEEGIPDALGRPEPGIPMISARGRTLREFNQTRKSVGERVWYALYQGSPRNPAGGLFMRAWFEPMAERSPERPLATIVAIDPADSGEGDETGIIGGMLDRDGTIVLTDDWSDQMTSDKWGRQAVLLALKLGAREIALEAYASATTYANVVKNAWKALHREAVEKHNSGAALSPVEQRALATNMPFVIHQWRGKGDDVGRSALLRQQCETRKCLVVEGRMQTFVDQACDWQAGQHQPDRVAAAVIAHDRLHQLGGGMMQLPAGPTRKPPPAPTWMKRTIKKKGLG</sequence>
<feature type="domain" description="Hint" evidence="4">
    <location>
        <begin position="273"/>
        <end position="371"/>
    </location>
</feature>
<dbReference type="Gene3D" id="2.170.16.10">
    <property type="entry name" value="Hedgehog/Intein (Hint) domain"/>
    <property type="match status" value="2"/>
</dbReference>
<evidence type="ECO:0000256" key="1">
    <source>
        <dbReference type="ARBA" id="ARBA00022813"/>
    </source>
</evidence>
<dbReference type="Proteomes" id="UP000260127">
    <property type="component" value="Segment"/>
</dbReference>
<dbReference type="GO" id="GO:0016539">
    <property type="term" value="P:intein-mediated protein splicing"/>
    <property type="evidence" value="ECO:0007669"/>
    <property type="project" value="InterPro"/>
</dbReference>
<dbReference type="PROSITE" id="PS50817">
    <property type="entry name" value="INTEIN_N_TER"/>
    <property type="match status" value="1"/>
</dbReference>
<evidence type="ECO:0000256" key="2">
    <source>
        <dbReference type="ARBA" id="ARBA00023000"/>
    </source>
</evidence>
<dbReference type="InterPro" id="IPR003586">
    <property type="entry name" value="Hint_dom_C"/>
</dbReference>
<keyword evidence="2" id="KW-0651">Protein splicing</keyword>
<dbReference type="Pfam" id="PF14890">
    <property type="entry name" value="Intein_splicing"/>
    <property type="match status" value="1"/>
</dbReference>